<feature type="region of interest" description="Disordered" evidence="1">
    <location>
        <begin position="68"/>
        <end position="87"/>
    </location>
</feature>
<dbReference type="RefSeq" id="WP_075129249.1">
    <property type="nucleotide sequence ID" value="NZ_MSIE01000068.1"/>
</dbReference>
<evidence type="ECO:0000256" key="1">
    <source>
        <dbReference type="SAM" id="MobiDB-lite"/>
    </source>
</evidence>
<keyword evidence="2" id="KW-1133">Transmembrane helix</keyword>
<reference evidence="3 4" key="1">
    <citation type="submission" date="2016-12" db="EMBL/GenBank/DDBJ databases">
        <title>The draft genome sequence of Actinophytocola sp. 11-183.</title>
        <authorList>
            <person name="Wang W."/>
            <person name="Yuan L."/>
        </authorList>
    </citation>
    <scope>NUCLEOTIDE SEQUENCE [LARGE SCALE GENOMIC DNA]</scope>
    <source>
        <strain evidence="3 4">11-183</strain>
    </source>
</reference>
<accession>A0A1Q8CAG4</accession>
<dbReference type="EMBL" id="MSIE01000068">
    <property type="protein sequence ID" value="OLF11355.1"/>
    <property type="molecule type" value="Genomic_DNA"/>
</dbReference>
<keyword evidence="2" id="KW-0472">Membrane</keyword>
<name>A0A1Q8CAG4_9PSEU</name>
<feature type="compositionally biased region" description="Basic and acidic residues" evidence="1">
    <location>
        <begin position="20"/>
        <end position="33"/>
    </location>
</feature>
<evidence type="ECO:0000313" key="3">
    <source>
        <dbReference type="EMBL" id="OLF11355.1"/>
    </source>
</evidence>
<feature type="region of interest" description="Disordered" evidence="1">
    <location>
        <begin position="12"/>
        <end position="38"/>
    </location>
</feature>
<comment type="caution">
    <text evidence="3">The sequence shown here is derived from an EMBL/GenBank/DDBJ whole genome shotgun (WGS) entry which is preliminary data.</text>
</comment>
<dbReference type="AlphaFoldDB" id="A0A1Q8CAG4"/>
<proteinExistence type="predicted"/>
<evidence type="ECO:0000256" key="2">
    <source>
        <dbReference type="SAM" id="Phobius"/>
    </source>
</evidence>
<organism evidence="3 4">
    <name type="scientific">Actinophytocola xanthii</name>
    <dbReference type="NCBI Taxonomy" id="1912961"/>
    <lineage>
        <taxon>Bacteria</taxon>
        <taxon>Bacillati</taxon>
        <taxon>Actinomycetota</taxon>
        <taxon>Actinomycetes</taxon>
        <taxon>Pseudonocardiales</taxon>
        <taxon>Pseudonocardiaceae</taxon>
    </lineage>
</organism>
<keyword evidence="4" id="KW-1185">Reference proteome</keyword>
<evidence type="ECO:0000313" key="4">
    <source>
        <dbReference type="Proteomes" id="UP000185596"/>
    </source>
</evidence>
<protein>
    <submittedName>
        <fullName evidence="3">Uncharacterized protein</fullName>
    </submittedName>
</protein>
<sequence length="243" mass="25951">MPELEDRLRAALTTMAEDVPESRDPRGDLDRRLAASRRSRHRLPTLAAAAAATVALAGVVAPVALDRGDPVRAGQAPSTSTESREDWRAEWPGFATPPLPLPLGREPESGLRLGLAYLENAEVGWLLYELGEPGPHPPQWREPMAGLDLERAVLAPRSPLEMATQLEAPPDLLAELEGLVVVFARDDVASMTARRGAGTPARIPSMLDGLSGKHFLFDLDGPVDGAVFTAHDARGDVLATVTG</sequence>
<keyword evidence="2" id="KW-0812">Transmembrane</keyword>
<feature type="transmembrane region" description="Helical" evidence="2">
    <location>
        <begin position="46"/>
        <end position="65"/>
    </location>
</feature>
<dbReference type="Proteomes" id="UP000185596">
    <property type="component" value="Unassembled WGS sequence"/>
</dbReference>
<gene>
    <name evidence="3" type="ORF">BU204_30545</name>
</gene>